<evidence type="ECO:0000313" key="2">
    <source>
        <dbReference type="Proteomes" id="UP001054902"/>
    </source>
</evidence>
<comment type="caution">
    <text evidence="1">The sequence shown here is derived from an EMBL/GenBank/DDBJ whole genome shotgun (WGS) entry which is preliminary data.</text>
</comment>
<evidence type="ECO:0000313" key="1">
    <source>
        <dbReference type="EMBL" id="GFH49892.1"/>
    </source>
</evidence>
<dbReference type="AlphaFoldDB" id="A0AAD3H440"/>
<protein>
    <submittedName>
        <fullName evidence="1">Uncharacterized protein</fullName>
    </submittedName>
</protein>
<gene>
    <name evidence="1" type="ORF">CTEN210_06368</name>
</gene>
<dbReference type="Proteomes" id="UP001054902">
    <property type="component" value="Unassembled WGS sequence"/>
</dbReference>
<reference evidence="1 2" key="1">
    <citation type="journal article" date="2021" name="Sci. Rep.">
        <title>The genome of the diatom Chaetoceros tenuissimus carries an ancient integrated fragment of an extant virus.</title>
        <authorList>
            <person name="Hongo Y."/>
            <person name="Kimura K."/>
            <person name="Takaki Y."/>
            <person name="Yoshida Y."/>
            <person name="Baba S."/>
            <person name="Kobayashi G."/>
            <person name="Nagasaki K."/>
            <person name="Hano T."/>
            <person name="Tomaru Y."/>
        </authorList>
    </citation>
    <scope>NUCLEOTIDE SEQUENCE [LARGE SCALE GENOMIC DNA]</scope>
    <source>
        <strain evidence="1 2">NIES-3715</strain>
    </source>
</reference>
<name>A0AAD3H440_9STRA</name>
<dbReference type="EMBL" id="BLLK01000038">
    <property type="protein sequence ID" value="GFH49892.1"/>
    <property type="molecule type" value="Genomic_DNA"/>
</dbReference>
<proteinExistence type="predicted"/>
<keyword evidence="2" id="KW-1185">Reference proteome</keyword>
<sequence>MNIANFQSKLDFIKDLYSNEEWTERECRDDILAALEEAHTKIVNAFGESLCRLRYGKHKPSLEAVEKVVKEFPSALSYEDKDGYIPISYISEDNDDGSGLEYIPILAKEGVKHNVGGADARGGLVCRTPNGLTLNNLQNLCTCSDNEMVNLSVLKELRKMGLFVKSDIQDYKMLHYSVYSSCGRGKKRTKFLADWDPDALLNIDSLEIMNFERELDDLEILLLAGFKHFPNTGGILFLQDTAGNTVFDLACRKDYGYGLEGTMSILHKILAPRSDYPILHHVYIKAPEHVPLFAKKFHWAYHLKDHKGRTLHQAVLAAGPDVMNANSQLFASLTDDQLQTKDPIITLYPFAAMAVGEHAELEVVFDLLRRQPSVLERLHG</sequence>
<organism evidence="1 2">
    <name type="scientific">Chaetoceros tenuissimus</name>
    <dbReference type="NCBI Taxonomy" id="426638"/>
    <lineage>
        <taxon>Eukaryota</taxon>
        <taxon>Sar</taxon>
        <taxon>Stramenopiles</taxon>
        <taxon>Ochrophyta</taxon>
        <taxon>Bacillariophyta</taxon>
        <taxon>Coscinodiscophyceae</taxon>
        <taxon>Chaetocerotophycidae</taxon>
        <taxon>Chaetocerotales</taxon>
        <taxon>Chaetocerotaceae</taxon>
        <taxon>Chaetoceros</taxon>
    </lineage>
</organism>
<accession>A0AAD3H440</accession>